<evidence type="ECO:0000313" key="2">
    <source>
        <dbReference type="Proteomes" id="UP000095287"/>
    </source>
</evidence>
<evidence type="ECO:0000256" key="1">
    <source>
        <dbReference type="SAM" id="Phobius"/>
    </source>
</evidence>
<reference evidence="3" key="1">
    <citation type="submission" date="2016-11" db="UniProtKB">
        <authorList>
            <consortium name="WormBaseParasite"/>
        </authorList>
    </citation>
    <scope>IDENTIFICATION</scope>
</reference>
<keyword evidence="1" id="KW-0812">Transmembrane</keyword>
<keyword evidence="1" id="KW-0472">Membrane</keyword>
<evidence type="ECO:0000313" key="3">
    <source>
        <dbReference type="WBParaSite" id="L893_g26603.t1"/>
    </source>
</evidence>
<proteinExistence type="predicted"/>
<protein>
    <submittedName>
        <fullName evidence="3">Col_cuticle_N domain-containing protein</fullName>
    </submittedName>
</protein>
<dbReference type="Proteomes" id="UP000095287">
    <property type="component" value="Unplaced"/>
</dbReference>
<feature type="transmembrane region" description="Helical" evidence="1">
    <location>
        <begin position="30"/>
        <end position="58"/>
    </location>
</feature>
<dbReference type="AlphaFoldDB" id="A0A1I7ZHZ0"/>
<sequence length="97" mass="11195">MDNSTEIYLKHTSFEGLTAKDFDAPTPICIVVSFSFIVIIVAYLLYSFCTDVVVKVIVRKIKFNRLRKELMDNLANQQQQGEKGLYQLQCILIWMSV</sequence>
<keyword evidence="1" id="KW-1133">Transmembrane helix</keyword>
<accession>A0A1I7ZHZ0</accession>
<name>A0A1I7ZHZ0_9BILA</name>
<dbReference type="WBParaSite" id="L893_g26603.t1">
    <property type="protein sequence ID" value="L893_g26603.t1"/>
    <property type="gene ID" value="L893_g26603"/>
</dbReference>
<organism evidence="2 3">
    <name type="scientific">Steinernema glaseri</name>
    <dbReference type="NCBI Taxonomy" id="37863"/>
    <lineage>
        <taxon>Eukaryota</taxon>
        <taxon>Metazoa</taxon>
        <taxon>Ecdysozoa</taxon>
        <taxon>Nematoda</taxon>
        <taxon>Chromadorea</taxon>
        <taxon>Rhabditida</taxon>
        <taxon>Tylenchina</taxon>
        <taxon>Panagrolaimomorpha</taxon>
        <taxon>Strongyloidoidea</taxon>
        <taxon>Steinernematidae</taxon>
        <taxon>Steinernema</taxon>
    </lineage>
</organism>
<keyword evidence="2" id="KW-1185">Reference proteome</keyword>